<sequence>MPNLIHLLFGLSVMMALLFIGLIYCLSKFPWSQPDSGATPDPVEISHQKEKKGEISEEYETEEGTHFEQELDEIYRQLELREMRDAEKNLDQDSPKYSDIYQAFDAGQSITDMARSFGKTTGEIELILNLRGHLKQEEII</sequence>
<dbReference type="KEGG" id="fwa:DCMF_13530"/>
<evidence type="ECO:0008006" key="5">
    <source>
        <dbReference type="Google" id="ProtNLM"/>
    </source>
</evidence>
<evidence type="ECO:0000313" key="3">
    <source>
        <dbReference type="EMBL" id="ATW25647.1"/>
    </source>
</evidence>
<keyword evidence="4" id="KW-1185">Reference proteome</keyword>
<feature type="region of interest" description="Disordered" evidence="1">
    <location>
        <begin position="34"/>
        <end position="66"/>
    </location>
</feature>
<accession>A0A3G1KT90</accession>
<keyword evidence="2" id="KW-0472">Membrane</keyword>
<dbReference type="RefSeq" id="WP_148134907.1">
    <property type="nucleotide sequence ID" value="NZ_CP017634.1"/>
</dbReference>
<feature type="compositionally biased region" description="Basic and acidic residues" evidence="1">
    <location>
        <begin position="44"/>
        <end position="55"/>
    </location>
</feature>
<dbReference type="OrthoDB" id="1954102at2"/>
<evidence type="ECO:0000313" key="4">
    <source>
        <dbReference type="Proteomes" id="UP000323521"/>
    </source>
</evidence>
<keyword evidence="2" id="KW-0812">Transmembrane</keyword>
<protein>
    <recommendedName>
        <fullName evidence="5">DUF2802 domain-containing protein</fullName>
    </recommendedName>
</protein>
<evidence type="ECO:0000256" key="2">
    <source>
        <dbReference type="SAM" id="Phobius"/>
    </source>
</evidence>
<dbReference type="EMBL" id="CP017634">
    <property type="protein sequence ID" value="ATW25647.1"/>
    <property type="molecule type" value="Genomic_DNA"/>
</dbReference>
<evidence type="ECO:0000256" key="1">
    <source>
        <dbReference type="SAM" id="MobiDB-lite"/>
    </source>
</evidence>
<keyword evidence="2" id="KW-1133">Transmembrane helix</keyword>
<feature type="transmembrane region" description="Helical" evidence="2">
    <location>
        <begin position="6"/>
        <end position="26"/>
    </location>
</feature>
<proteinExistence type="predicted"/>
<reference evidence="3 4" key="1">
    <citation type="submission" date="2016-10" db="EMBL/GenBank/DDBJ databases">
        <title>Complete Genome Sequence of Peptococcaceae strain DCMF.</title>
        <authorList>
            <person name="Edwards R.J."/>
            <person name="Holland S.I."/>
            <person name="Deshpande N.P."/>
            <person name="Wong Y.K."/>
            <person name="Ertan H."/>
            <person name="Manefield M."/>
            <person name="Russell T.L."/>
            <person name="Lee M.J."/>
        </authorList>
    </citation>
    <scope>NUCLEOTIDE SEQUENCE [LARGE SCALE GENOMIC DNA]</scope>
    <source>
        <strain evidence="3 4">DCMF</strain>
    </source>
</reference>
<name>A0A3G1KT90_FORW1</name>
<gene>
    <name evidence="3" type="ORF">DCMF_13530</name>
</gene>
<dbReference type="Proteomes" id="UP000323521">
    <property type="component" value="Chromosome"/>
</dbReference>
<dbReference type="AlphaFoldDB" id="A0A3G1KT90"/>
<organism evidence="3 4">
    <name type="scientific">Formimonas warabiya</name>
    <dbReference type="NCBI Taxonomy" id="1761012"/>
    <lineage>
        <taxon>Bacteria</taxon>
        <taxon>Bacillati</taxon>
        <taxon>Bacillota</taxon>
        <taxon>Clostridia</taxon>
        <taxon>Eubacteriales</taxon>
        <taxon>Peptococcaceae</taxon>
        <taxon>Candidatus Formimonas</taxon>
    </lineage>
</organism>